<dbReference type="OrthoDB" id="5492503at2"/>
<name>A0A3A8NJ76_9BACT</name>
<feature type="region of interest" description="Disordered" evidence="1">
    <location>
        <begin position="23"/>
        <end position="43"/>
    </location>
</feature>
<keyword evidence="2" id="KW-0732">Signal</keyword>
<dbReference type="RefSeq" id="WP_120625666.1">
    <property type="nucleotide sequence ID" value="NZ_RAWG01000067.1"/>
</dbReference>
<proteinExistence type="predicted"/>
<evidence type="ECO:0000313" key="4">
    <source>
        <dbReference type="Proteomes" id="UP000273405"/>
    </source>
</evidence>
<evidence type="ECO:0000256" key="2">
    <source>
        <dbReference type="SAM" id="SignalP"/>
    </source>
</evidence>
<feature type="chain" id="PRO_5017410263" evidence="2">
    <location>
        <begin position="23"/>
        <end position="372"/>
    </location>
</feature>
<keyword evidence="4" id="KW-1185">Reference proteome</keyword>
<protein>
    <submittedName>
        <fullName evidence="3">Uncharacterized protein</fullName>
    </submittedName>
</protein>
<reference evidence="4" key="1">
    <citation type="submission" date="2018-09" db="EMBL/GenBank/DDBJ databases">
        <authorList>
            <person name="Livingstone P.G."/>
            <person name="Whitworth D.E."/>
        </authorList>
    </citation>
    <scope>NUCLEOTIDE SEQUENCE [LARGE SCALE GENOMIC DNA]</scope>
    <source>
        <strain evidence="4">CA040B</strain>
    </source>
</reference>
<sequence>MHAAPPALLTLCLLLASSAPLAQEDAPRPSRPVPVLKKAPRPEGGLKDFGSPLVLKPLSTEGATANFSARVGWRKDTLFVGVEATDNQLLAGDLITLTLSFPDAGPTATGYTYRFAFDGQRTSAADSGTPAFAQGLVNAAVHRQGDTLVVVALVPVRALPRFPAVEPLVMDLCITYEDQDQVGVKTVPVSNCTGGTTMVGEALRLPDDARKNLKLKPPASTTALEAAPTGWLGWGVMPYPDWAQGSAPLTPPSLRALVAPKALDATKMGVNVPDTLSLPDGRPVVTVLTGKNPYAVEGQCDSDDELRMGLYVVSGKTAQQALEWPAATCALGRASSIELDEEGALTIGYSNGAIVNFVWSADHFERTEIGKR</sequence>
<dbReference type="EMBL" id="RAWG01000067">
    <property type="protein sequence ID" value="RKH43420.1"/>
    <property type="molecule type" value="Genomic_DNA"/>
</dbReference>
<comment type="caution">
    <text evidence="3">The sequence shown here is derived from an EMBL/GenBank/DDBJ whole genome shotgun (WGS) entry which is preliminary data.</text>
</comment>
<evidence type="ECO:0000256" key="1">
    <source>
        <dbReference type="SAM" id="MobiDB-lite"/>
    </source>
</evidence>
<organism evidence="3 4">
    <name type="scientific">Corallococcus sicarius</name>
    <dbReference type="NCBI Taxonomy" id="2316726"/>
    <lineage>
        <taxon>Bacteria</taxon>
        <taxon>Pseudomonadati</taxon>
        <taxon>Myxococcota</taxon>
        <taxon>Myxococcia</taxon>
        <taxon>Myxococcales</taxon>
        <taxon>Cystobacterineae</taxon>
        <taxon>Myxococcaceae</taxon>
        <taxon>Corallococcus</taxon>
    </lineage>
</organism>
<dbReference type="Gene3D" id="2.60.40.1190">
    <property type="match status" value="1"/>
</dbReference>
<accession>A0A3A8NJ76</accession>
<evidence type="ECO:0000313" key="3">
    <source>
        <dbReference type="EMBL" id="RKH43420.1"/>
    </source>
</evidence>
<gene>
    <name evidence="3" type="ORF">D7X12_13395</name>
</gene>
<feature type="signal peptide" evidence="2">
    <location>
        <begin position="1"/>
        <end position="22"/>
    </location>
</feature>
<dbReference type="AlphaFoldDB" id="A0A3A8NJ76"/>
<dbReference type="Proteomes" id="UP000273405">
    <property type="component" value="Unassembled WGS sequence"/>
</dbReference>
<dbReference type="SUPFAM" id="SSF49344">
    <property type="entry name" value="CBD9-like"/>
    <property type="match status" value="1"/>
</dbReference>